<evidence type="ECO:0000313" key="2">
    <source>
        <dbReference type="Proteomes" id="UP001055111"/>
    </source>
</evidence>
<dbReference type="RefSeq" id="WP_238217802.1">
    <property type="nucleotide sequence ID" value="NZ_BPUS01000031.1"/>
</dbReference>
<dbReference type="Proteomes" id="UP001055111">
    <property type="component" value="Unassembled WGS sequence"/>
</dbReference>
<sequence length="162" mass="17839">MGGTVAKGVNLFVAMQRLADERGFGLSPVKHHLTNIRKTLESFDFFHDWHVDAIALHSDEDADCPDTLVLKLRLVNRRVIVTFHGMTRLGIDGGGTVNIVLSLEPVQPDTETERLAAKLFKNSLKGSRVADNTVILYPTAGFAIAVEFDTLTVEPDGLVQRE</sequence>
<proteinExistence type="predicted"/>
<dbReference type="AlphaFoldDB" id="A0AA37II77"/>
<reference evidence="1" key="1">
    <citation type="submission" date="2022-09" db="EMBL/GenBank/DDBJ databases">
        <title>Isolation and characterization of 3-chlorobenzoate degrading bacteria from soils in Shizuoka.</title>
        <authorList>
            <person name="Ifat A."/>
            <person name="Ogawa N."/>
            <person name="Kimbara K."/>
            <person name="Moriuchi R."/>
            <person name="Dohra H."/>
            <person name="Shintani M."/>
        </authorList>
    </citation>
    <scope>NUCLEOTIDE SEQUENCE</scope>
    <source>
        <strain evidence="1">19CS4-2</strain>
    </source>
</reference>
<accession>A0AA37II77</accession>
<name>A0AA37II77_9BURK</name>
<comment type="caution">
    <text evidence="1">The sequence shown here is derived from an EMBL/GenBank/DDBJ whole genome shotgun (WGS) entry which is preliminary data.</text>
</comment>
<protein>
    <submittedName>
        <fullName evidence="1">Uncharacterized protein</fullName>
    </submittedName>
</protein>
<organism evidence="1 2">
    <name type="scientific">Caballeronia novacaledonica</name>
    <dbReference type="NCBI Taxonomy" id="1544861"/>
    <lineage>
        <taxon>Bacteria</taxon>
        <taxon>Pseudomonadati</taxon>
        <taxon>Pseudomonadota</taxon>
        <taxon>Betaproteobacteria</taxon>
        <taxon>Burkholderiales</taxon>
        <taxon>Burkholderiaceae</taxon>
        <taxon>Caballeronia</taxon>
    </lineage>
</organism>
<gene>
    <name evidence="1" type="ORF">CBA19CS42_36495</name>
</gene>
<dbReference type="EMBL" id="BPUS01000031">
    <property type="protein sequence ID" value="GJH30137.1"/>
    <property type="molecule type" value="Genomic_DNA"/>
</dbReference>
<evidence type="ECO:0000313" key="1">
    <source>
        <dbReference type="EMBL" id="GJH30137.1"/>
    </source>
</evidence>